<evidence type="ECO:0000313" key="2">
    <source>
        <dbReference type="Proteomes" id="UP000694925"/>
    </source>
</evidence>
<dbReference type="InterPro" id="IPR011029">
    <property type="entry name" value="DEATH-like_dom_sf"/>
</dbReference>
<dbReference type="Gene3D" id="1.10.533.10">
    <property type="entry name" value="Death Domain, Fas"/>
    <property type="match status" value="1"/>
</dbReference>
<name>A0AAJ7S089_9HYME</name>
<accession>A0AAJ7S089</accession>
<dbReference type="AlphaFoldDB" id="A0AAJ7S089"/>
<dbReference type="Proteomes" id="UP000694925">
    <property type="component" value="Unplaced"/>
</dbReference>
<proteinExistence type="predicted"/>
<dbReference type="GeneID" id="113464283"/>
<evidence type="ECO:0000313" key="3">
    <source>
        <dbReference type="RefSeq" id="XP_026669044.1"/>
    </source>
</evidence>
<gene>
    <name evidence="3" type="primary">LOC113464283</name>
</gene>
<feature type="signal peptide" evidence="1">
    <location>
        <begin position="1"/>
        <end position="25"/>
    </location>
</feature>
<sequence>MNGSLLMNIHFSILVVLCRYPGTASATIDVNLNELEYLAARLDPFECRRLITALHYHSYELPNNLPEAERNVDDDVPCFRHLLHWNGSPAEGKGNSHEALTHRLRQINRNDLADWLGRSAFKQLGNDLNRAVEAGSFGELGKRETDPP</sequence>
<reference evidence="3" key="1">
    <citation type="submission" date="2025-08" db="UniProtKB">
        <authorList>
            <consortium name="RefSeq"/>
        </authorList>
    </citation>
    <scope>IDENTIFICATION</scope>
    <source>
        <tissue evidence="3">Whole body</tissue>
    </source>
</reference>
<feature type="chain" id="PRO_5042543527" evidence="1">
    <location>
        <begin position="26"/>
        <end position="148"/>
    </location>
</feature>
<keyword evidence="2" id="KW-1185">Reference proteome</keyword>
<dbReference type="KEGG" id="ccal:113464283"/>
<keyword evidence="1" id="KW-0732">Signal</keyword>
<evidence type="ECO:0000256" key="1">
    <source>
        <dbReference type="SAM" id="SignalP"/>
    </source>
</evidence>
<dbReference type="RefSeq" id="XP_026669044.1">
    <property type="nucleotide sequence ID" value="XM_026813243.1"/>
</dbReference>
<protein>
    <submittedName>
        <fullName evidence="3">Uncharacterized protein LOC113464283</fullName>
    </submittedName>
</protein>
<organism evidence="2 3">
    <name type="scientific">Ceratina calcarata</name>
    <dbReference type="NCBI Taxonomy" id="156304"/>
    <lineage>
        <taxon>Eukaryota</taxon>
        <taxon>Metazoa</taxon>
        <taxon>Ecdysozoa</taxon>
        <taxon>Arthropoda</taxon>
        <taxon>Hexapoda</taxon>
        <taxon>Insecta</taxon>
        <taxon>Pterygota</taxon>
        <taxon>Neoptera</taxon>
        <taxon>Endopterygota</taxon>
        <taxon>Hymenoptera</taxon>
        <taxon>Apocrita</taxon>
        <taxon>Aculeata</taxon>
        <taxon>Apoidea</taxon>
        <taxon>Anthophila</taxon>
        <taxon>Apidae</taxon>
        <taxon>Ceratina</taxon>
        <taxon>Zadontomerus</taxon>
    </lineage>
</organism>